<evidence type="ECO:0000313" key="1">
    <source>
        <dbReference type="EMBL" id="KAK5880460.1"/>
    </source>
</evidence>
<proteinExistence type="predicted"/>
<accession>A0AAN8B8C9</accession>
<name>A0AAN8B8C9_9TELE</name>
<comment type="caution">
    <text evidence="1">The sequence shown here is derived from an EMBL/GenBank/DDBJ whole genome shotgun (WGS) entry which is preliminary data.</text>
</comment>
<evidence type="ECO:0000313" key="2">
    <source>
        <dbReference type="Proteomes" id="UP001335648"/>
    </source>
</evidence>
<dbReference type="Proteomes" id="UP001335648">
    <property type="component" value="Unassembled WGS sequence"/>
</dbReference>
<reference evidence="1 2" key="1">
    <citation type="journal article" date="2023" name="Mol. Biol. Evol.">
        <title>Genomics of Secondarily Temperate Adaptation in the Only Non-Antarctic Icefish.</title>
        <authorList>
            <person name="Rivera-Colon A.G."/>
            <person name="Rayamajhi N."/>
            <person name="Minhas B.F."/>
            <person name="Madrigal G."/>
            <person name="Bilyk K.T."/>
            <person name="Yoon V."/>
            <person name="Hune M."/>
            <person name="Gregory S."/>
            <person name="Cheng C.H.C."/>
            <person name="Catchen J.M."/>
        </authorList>
    </citation>
    <scope>NUCLEOTIDE SEQUENCE [LARGE SCALE GENOMIC DNA]</scope>
    <source>
        <strain evidence="1">JC2023a</strain>
    </source>
</reference>
<gene>
    <name evidence="1" type="ORF">CesoFtcFv8_023484</name>
</gene>
<sequence length="149" mass="16457">MARSMITTLIRSIGSLYFNYNIDLHPVTQLRSGERPPPPSSLPLLKENNNFTSSLQHKTSRFDTKTNYVPVLTGSVQISVLPVLSELQQLVVAAWLSRRSPALQSAAAGEKGVGRSDTRLRVYVRRANAGAGSWAEHREINLQHAVHKG</sequence>
<protein>
    <submittedName>
        <fullName evidence="1">Uncharacterized protein</fullName>
    </submittedName>
</protein>
<organism evidence="1 2">
    <name type="scientific">Champsocephalus esox</name>
    <name type="common">pike icefish</name>
    <dbReference type="NCBI Taxonomy" id="159716"/>
    <lineage>
        <taxon>Eukaryota</taxon>
        <taxon>Metazoa</taxon>
        <taxon>Chordata</taxon>
        <taxon>Craniata</taxon>
        <taxon>Vertebrata</taxon>
        <taxon>Euteleostomi</taxon>
        <taxon>Actinopterygii</taxon>
        <taxon>Neopterygii</taxon>
        <taxon>Teleostei</taxon>
        <taxon>Neoteleostei</taxon>
        <taxon>Acanthomorphata</taxon>
        <taxon>Eupercaria</taxon>
        <taxon>Perciformes</taxon>
        <taxon>Notothenioidei</taxon>
        <taxon>Channichthyidae</taxon>
        <taxon>Champsocephalus</taxon>
    </lineage>
</organism>
<keyword evidence="2" id="KW-1185">Reference proteome</keyword>
<dbReference type="EMBL" id="JAULUE010002064">
    <property type="protein sequence ID" value="KAK5880460.1"/>
    <property type="molecule type" value="Genomic_DNA"/>
</dbReference>
<dbReference type="AlphaFoldDB" id="A0AAN8B8C9"/>